<gene>
    <name evidence="1" type="ORF">MESS2_1000041</name>
</gene>
<name>M5EFB4_9HYPH</name>
<protein>
    <submittedName>
        <fullName evidence="1">Uncharacterized protein</fullName>
    </submittedName>
</protein>
<proteinExistence type="predicted"/>
<keyword evidence="2" id="KW-1185">Reference proteome</keyword>
<dbReference type="STRING" id="1297569.MESS2_1000041"/>
<evidence type="ECO:0000313" key="1">
    <source>
        <dbReference type="EMBL" id="CCV03027.1"/>
    </source>
</evidence>
<evidence type="ECO:0000313" key="2">
    <source>
        <dbReference type="Proteomes" id="UP000012062"/>
    </source>
</evidence>
<sequence length="99" mass="10605">MRRELLDPIVEVLALADADRLQRSSRSIPQTVFGVAGNDRLMIGRAAVDDDAIRSAVALQGLPEEALGCRQVAVFAEEELDRVADAVDGTIDTSIGRVS</sequence>
<comment type="caution">
    <text evidence="1">The sequence shown here is derived from an EMBL/GenBank/DDBJ whole genome shotgun (WGS) entry which is preliminary data.</text>
</comment>
<dbReference type="AlphaFoldDB" id="M5EFB4"/>
<organism evidence="1 2">
    <name type="scientific">Mesorhizobium metallidurans STM 2683</name>
    <dbReference type="NCBI Taxonomy" id="1297569"/>
    <lineage>
        <taxon>Bacteria</taxon>
        <taxon>Pseudomonadati</taxon>
        <taxon>Pseudomonadota</taxon>
        <taxon>Alphaproteobacteria</taxon>
        <taxon>Hyphomicrobiales</taxon>
        <taxon>Phyllobacteriaceae</taxon>
        <taxon>Mesorhizobium</taxon>
    </lineage>
</organism>
<reference evidence="1 2" key="1">
    <citation type="submission" date="2013-02" db="EMBL/GenBank/DDBJ databases">
        <authorList>
            <person name="Genoscope - CEA"/>
        </authorList>
    </citation>
    <scope>NUCLEOTIDE SEQUENCE [LARGE SCALE GENOMIC DNA]</scope>
    <source>
        <strain evidence="1 2">STM 2683</strain>
    </source>
</reference>
<dbReference type="EMBL" id="CAUM01000003">
    <property type="protein sequence ID" value="CCV03027.1"/>
    <property type="molecule type" value="Genomic_DNA"/>
</dbReference>
<dbReference type="Proteomes" id="UP000012062">
    <property type="component" value="Unassembled WGS sequence"/>
</dbReference>
<accession>M5EFB4</accession>